<proteinExistence type="predicted"/>
<feature type="non-terminal residue" evidence="2">
    <location>
        <position position="70"/>
    </location>
</feature>
<feature type="non-terminal residue" evidence="2">
    <location>
        <position position="1"/>
    </location>
</feature>
<name>A0AA38FM48_TAXCH</name>
<dbReference type="Proteomes" id="UP000824469">
    <property type="component" value="Unassembled WGS sequence"/>
</dbReference>
<comment type="caution">
    <text evidence="2">The sequence shown here is derived from an EMBL/GenBank/DDBJ whole genome shotgun (WGS) entry which is preliminary data.</text>
</comment>
<evidence type="ECO:0000313" key="2">
    <source>
        <dbReference type="EMBL" id="KAH9307082.1"/>
    </source>
</evidence>
<feature type="compositionally biased region" description="Basic and acidic residues" evidence="1">
    <location>
        <begin position="11"/>
        <end position="28"/>
    </location>
</feature>
<protein>
    <submittedName>
        <fullName evidence="2">Uncharacterized protein</fullName>
    </submittedName>
</protein>
<dbReference type="EMBL" id="JAHRHJ020000008">
    <property type="protein sequence ID" value="KAH9307082.1"/>
    <property type="molecule type" value="Genomic_DNA"/>
</dbReference>
<gene>
    <name evidence="2" type="ORF">KI387_011486</name>
</gene>
<sequence>SVEEGEATPNPKEEDHIPAVEEKSEDPRALNTKQAIEEPLVLPSTSSLSSSNVGEEFDLSNSMIEDEGNH</sequence>
<organism evidence="2 3">
    <name type="scientific">Taxus chinensis</name>
    <name type="common">Chinese yew</name>
    <name type="synonym">Taxus wallichiana var. chinensis</name>
    <dbReference type="NCBI Taxonomy" id="29808"/>
    <lineage>
        <taxon>Eukaryota</taxon>
        <taxon>Viridiplantae</taxon>
        <taxon>Streptophyta</taxon>
        <taxon>Embryophyta</taxon>
        <taxon>Tracheophyta</taxon>
        <taxon>Spermatophyta</taxon>
        <taxon>Pinopsida</taxon>
        <taxon>Pinidae</taxon>
        <taxon>Conifers II</taxon>
        <taxon>Cupressales</taxon>
        <taxon>Taxaceae</taxon>
        <taxon>Taxus</taxon>
    </lineage>
</organism>
<reference evidence="2 3" key="1">
    <citation type="journal article" date="2021" name="Nat. Plants">
        <title>The Taxus genome provides insights into paclitaxel biosynthesis.</title>
        <authorList>
            <person name="Xiong X."/>
            <person name="Gou J."/>
            <person name="Liao Q."/>
            <person name="Li Y."/>
            <person name="Zhou Q."/>
            <person name="Bi G."/>
            <person name="Li C."/>
            <person name="Du R."/>
            <person name="Wang X."/>
            <person name="Sun T."/>
            <person name="Guo L."/>
            <person name="Liang H."/>
            <person name="Lu P."/>
            <person name="Wu Y."/>
            <person name="Zhang Z."/>
            <person name="Ro D.K."/>
            <person name="Shang Y."/>
            <person name="Huang S."/>
            <person name="Yan J."/>
        </authorList>
    </citation>
    <scope>NUCLEOTIDE SEQUENCE [LARGE SCALE GENOMIC DNA]</scope>
    <source>
        <strain evidence="2">Ta-2019</strain>
    </source>
</reference>
<feature type="region of interest" description="Disordered" evidence="1">
    <location>
        <begin position="1"/>
        <end position="70"/>
    </location>
</feature>
<evidence type="ECO:0000313" key="3">
    <source>
        <dbReference type="Proteomes" id="UP000824469"/>
    </source>
</evidence>
<dbReference type="AlphaFoldDB" id="A0AA38FM48"/>
<evidence type="ECO:0000256" key="1">
    <source>
        <dbReference type="SAM" id="MobiDB-lite"/>
    </source>
</evidence>
<keyword evidence="3" id="KW-1185">Reference proteome</keyword>
<accession>A0AA38FM48</accession>